<keyword evidence="1" id="KW-0805">Transcription regulation</keyword>
<dbReference type="SMART" id="SM00342">
    <property type="entry name" value="HTH_ARAC"/>
    <property type="match status" value="1"/>
</dbReference>
<dbReference type="RefSeq" id="WP_229209594.1">
    <property type="nucleotide sequence ID" value="NZ_FNXY01000004.1"/>
</dbReference>
<dbReference type="InterPro" id="IPR018060">
    <property type="entry name" value="HTH_AraC"/>
</dbReference>
<dbReference type="SUPFAM" id="SSF46689">
    <property type="entry name" value="Homeodomain-like"/>
    <property type="match status" value="2"/>
</dbReference>
<dbReference type="PROSITE" id="PS01124">
    <property type="entry name" value="HTH_ARAC_FAMILY_2"/>
    <property type="match status" value="1"/>
</dbReference>
<dbReference type="GO" id="GO:0003700">
    <property type="term" value="F:DNA-binding transcription factor activity"/>
    <property type="evidence" value="ECO:0007669"/>
    <property type="project" value="InterPro"/>
</dbReference>
<proteinExistence type="predicted"/>
<dbReference type="EMBL" id="FNXY01000004">
    <property type="protein sequence ID" value="SEI92650.1"/>
    <property type="molecule type" value="Genomic_DNA"/>
</dbReference>
<dbReference type="GO" id="GO:0043565">
    <property type="term" value="F:sequence-specific DNA binding"/>
    <property type="evidence" value="ECO:0007669"/>
    <property type="project" value="InterPro"/>
</dbReference>
<name>A0A1H6UWE0_9BACT</name>
<keyword evidence="6" id="KW-1185">Reference proteome</keyword>
<organism evidence="5 6">
    <name type="scientific">Dyadobacter koreensis</name>
    <dbReference type="NCBI Taxonomy" id="408657"/>
    <lineage>
        <taxon>Bacteria</taxon>
        <taxon>Pseudomonadati</taxon>
        <taxon>Bacteroidota</taxon>
        <taxon>Cytophagia</taxon>
        <taxon>Cytophagales</taxon>
        <taxon>Spirosomataceae</taxon>
        <taxon>Dyadobacter</taxon>
    </lineage>
</organism>
<reference evidence="5 6" key="1">
    <citation type="submission" date="2016-10" db="EMBL/GenBank/DDBJ databases">
        <authorList>
            <person name="de Groot N.N."/>
        </authorList>
    </citation>
    <scope>NUCLEOTIDE SEQUENCE [LARGE SCALE GENOMIC DNA]</scope>
    <source>
        <strain evidence="5 6">DSM 19938</strain>
    </source>
</reference>
<sequence length="367" mass="42617">MGGTTETAIGKGTIMKTGRVFSKAVELTWEGSQSWKYPDFALLEKDQIIENRLEFDNEFMAGSGREILLEGVYIWYGNFKVSSKKPLMINTSASHIQMNFCLQNITTYYSESFSKPFVRFKPYQHNLVLLPQRKMVVQWEPRMESEVFSINIAPEFFFGNLPETHRLYKHFKEGIEEVLPAFLSLRNLPVTPKMISALFEILNCEYSGYHKNLFVKAKVIELLAMQFEQYEELPLPDITSSLKEEDIARMHLAKEILVENLESPPSIKDLAHRVGTNEYNLKKYFKEVFGTTVFGYLHDFRMERSKLELSIDGSKISDVAQRMGYKHATHFTAAFKKYYGFLPNKMRWGLLQLLNFSGYAFELMNVI</sequence>
<evidence type="ECO:0000256" key="1">
    <source>
        <dbReference type="ARBA" id="ARBA00023015"/>
    </source>
</evidence>
<feature type="domain" description="HTH araC/xylS-type" evidence="4">
    <location>
        <begin position="251"/>
        <end position="349"/>
    </location>
</feature>
<keyword evidence="2" id="KW-0238">DNA-binding</keyword>
<protein>
    <submittedName>
        <fullName evidence="5">Transcriptional regulator, AraC family</fullName>
    </submittedName>
</protein>
<dbReference type="Proteomes" id="UP000199532">
    <property type="component" value="Unassembled WGS sequence"/>
</dbReference>
<keyword evidence="3" id="KW-0804">Transcription</keyword>
<dbReference type="PANTHER" id="PTHR47893">
    <property type="entry name" value="REGULATORY PROTEIN PCHR"/>
    <property type="match status" value="1"/>
</dbReference>
<gene>
    <name evidence="5" type="ORF">SAMN04487995_2583</name>
</gene>
<dbReference type="InterPro" id="IPR018062">
    <property type="entry name" value="HTH_AraC-typ_CS"/>
</dbReference>
<dbReference type="STRING" id="408657.SAMN04487995_2583"/>
<evidence type="ECO:0000256" key="3">
    <source>
        <dbReference type="ARBA" id="ARBA00023163"/>
    </source>
</evidence>
<evidence type="ECO:0000256" key="2">
    <source>
        <dbReference type="ARBA" id="ARBA00023125"/>
    </source>
</evidence>
<evidence type="ECO:0000313" key="5">
    <source>
        <dbReference type="EMBL" id="SEI92650.1"/>
    </source>
</evidence>
<dbReference type="Gene3D" id="1.10.10.60">
    <property type="entry name" value="Homeodomain-like"/>
    <property type="match status" value="1"/>
</dbReference>
<evidence type="ECO:0000313" key="6">
    <source>
        <dbReference type="Proteomes" id="UP000199532"/>
    </source>
</evidence>
<dbReference type="AlphaFoldDB" id="A0A1H6UWE0"/>
<accession>A0A1H6UWE0</accession>
<dbReference type="PROSITE" id="PS00041">
    <property type="entry name" value="HTH_ARAC_FAMILY_1"/>
    <property type="match status" value="1"/>
</dbReference>
<dbReference type="InterPro" id="IPR009057">
    <property type="entry name" value="Homeodomain-like_sf"/>
</dbReference>
<dbReference type="Pfam" id="PF12833">
    <property type="entry name" value="HTH_18"/>
    <property type="match status" value="1"/>
</dbReference>
<dbReference type="InterPro" id="IPR020449">
    <property type="entry name" value="Tscrpt_reg_AraC-type_HTH"/>
</dbReference>
<dbReference type="PRINTS" id="PR00032">
    <property type="entry name" value="HTHARAC"/>
</dbReference>
<evidence type="ECO:0000259" key="4">
    <source>
        <dbReference type="PROSITE" id="PS01124"/>
    </source>
</evidence>
<dbReference type="InterPro" id="IPR053142">
    <property type="entry name" value="PchR_regulatory_protein"/>
</dbReference>
<dbReference type="PANTHER" id="PTHR47893:SF1">
    <property type="entry name" value="REGULATORY PROTEIN PCHR"/>
    <property type="match status" value="1"/>
</dbReference>